<protein>
    <submittedName>
        <fullName evidence="3">Uncharacterized protein</fullName>
    </submittedName>
</protein>
<gene>
    <name evidence="3" type="ORF">GYMLUDRAFT_243654</name>
</gene>
<proteinExistence type="predicted"/>
<feature type="compositionally biased region" description="Polar residues" evidence="2">
    <location>
        <begin position="38"/>
        <end position="49"/>
    </location>
</feature>
<evidence type="ECO:0000256" key="2">
    <source>
        <dbReference type="SAM" id="MobiDB-lite"/>
    </source>
</evidence>
<feature type="compositionally biased region" description="Polar residues" evidence="2">
    <location>
        <begin position="342"/>
        <end position="354"/>
    </location>
</feature>
<dbReference type="EMBL" id="KN834771">
    <property type="protein sequence ID" value="KIK61483.1"/>
    <property type="molecule type" value="Genomic_DNA"/>
</dbReference>
<feature type="region of interest" description="Disordered" evidence="2">
    <location>
        <begin position="26"/>
        <end position="255"/>
    </location>
</feature>
<organism evidence="3 4">
    <name type="scientific">Collybiopsis luxurians FD-317 M1</name>
    <dbReference type="NCBI Taxonomy" id="944289"/>
    <lineage>
        <taxon>Eukaryota</taxon>
        <taxon>Fungi</taxon>
        <taxon>Dikarya</taxon>
        <taxon>Basidiomycota</taxon>
        <taxon>Agaricomycotina</taxon>
        <taxon>Agaricomycetes</taxon>
        <taxon>Agaricomycetidae</taxon>
        <taxon>Agaricales</taxon>
        <taxon>Marasmiineae</taxon>
        <taxon>Omphalotaceae</taxon>
        <taxon>Collybiopsis</taxon>
        <taxon>Collybiopsis luxurians</taxon>
    </lineage>
</organism>
<feature type="compositionally biased region" description="Basic and acidic residues" evidence="2">
    <location>
        <begin position="59"/>
        <end position="79"/>
    </location>
</feature>
<evidence type="ECO:0000256" key="1">
    <source>
        <dbReference type="SAM" id="Coils"/>
    </source>
</evidence>
<keyword evidence="4" id="KW-1185">Reference proteome</keyword>
<feature type="compositionally biased region" description="Low complexity" evidence="2">
    <location>
        <begin position="184"/>
        <end position="201"/>
    </location>
</feature>
<feature type="coiled-coil region" evidence="1">
    <location>
        <begin position="755"/>
        <end position="797"/>
    </location>
</feature>
<name>A0A0D0CYN3_9AGAR</name>
<feature type="region of interest" description="Disordered" evidence="2">
    <location>
        <begin position="433"/>
        <end position="564"/>
    </location>
</feature>
<feature type="compositionally biased region" description="Polar residues" evidence="2">
    <location>
        <begin position="104"/>
        <end position="114"/>
    </location>
</feature>
<feature type="compositionally biased region" description="Low complexity" evidence="2">
    <location>
        <begin position="155"/>
        <end position="172"/>
    </location>
</feature>
<evidence type="ECO:0000313" key="3">
    <source>
        <dbReference type="EMBL" id="KIK61483.1"/>
    </source>
</evidence>
<feature type="compositionally biased region" description="Polar residues" evidence="2">
    <location>
        <begin position="229"/>
        <end position="242"/>
    </location>
</feature>
<reference evidence="3 4" key="1">
    <citation type="submission" date="2014-04" db="EMBL/GenBank/DDBJ databases">
        <title>Evolutionary Origins and Diversification of the Mycorrhizal Mutualists.</title>
        <authorList>
            <consortium name="DOE Joint Genome Institute"/>
            <consortium name="Mycorrhizal Genomics Consortium"/>
            <person name="Kohler A."/>
            <person name="Kuo A."/>
            <person name="Nagy L.G."/>
            <person name="Floudas D."/>
            <person name="Copeland A."/>
            <person name="Barry K.W."/>
            <person name="Cichocki N."/>
            <person name="Veneault-Fourrey C."/>
            <person name="LaButti K."/>
            <person name="Lindquist E.A."/>
            <person name="Lipzen A."/>
            <person name="Lundell T."/>
            <person name="Morin E."/>
            <person name="Murat C."/>
            <person name="Riley R."/>
            <person name="Ohm R."/>
            <person name="Sun H."/>
            <person name="Tunlid A."/>
            <person name="Henrissat B."/>
            <person name="Grigoriev I.V."/>
            <person name="Hibbett D.S."/>
            <person name="Martin F."/>
        </authorList>
    </citation>
    <scope>NUCLEOTIDE SEQUENCE [LARGE SCALE GENOMIC DNA]</scope>
    <source>
        <strain evidence="3 4">FD-317 M1</strain>
    </source>
</reference>
<dbReference type="AlphaFoldDB" id="A0A0D0CYN3"/>
<keyword evidence="1" id="KW-0175">Coiled coil</keyword>
<feature type="compositionally biased region" description="Polar residues" evidence="2">
    <location>
        <begin position="126"/>
        <end position="150"/>
    </location>
</feature>
<dbReference type="OrthoDB" id="3065406at2759"/>
<feature type="region of interest" description="Disordered" evidence="2">
    <location>
        <begin position="339"/>
        <end position="359"/>
    </location>
</feature>
<feature type="compositionally biased region" description="Low complexity" evidence="2">
    <location>
        <begin position="243"/>
        <end position="255"/>
    </location>
</feature>
<feature type="compositionally biased region" description="Basic and acidic residues" evidence="2">
    <location>
        <begin position="483"/>
        <end position="505"/>
    </location>
</feature>
<dbReference type="HOGENOM" id="CLU_335559_0_0_1"/>
<dbReference type="Proteomes" id="UP000053593">
    <property type="component" value="Unassembled WGS sequence"/>
</dbReference>
<feature type="compositionally biased region" description="Basic residues" evidence="2">
    <location>
        <begin position="507"/>
        <end position="530"/>
    </location>
</feature>
<sequence>MSKKKSNSTPVDPLTQAEAELIVLQQDIQEREDRMRTKQASTGKSSVPVQTLRAIQTRKGKEASLKTQIERLRAEKAANRDSSPLSDLPEDEKNDEKNDEANIETGTQLNSGNLDGQEECGETSDQKNTNNGKDIIDTQENATVTGSQGLQRKIPPSSATDPDTTTASQPTPVAGSKSPLEKIPPSNATNPNPTTAFQPTPVAGSESFLANIPSNAANTTAPQPAPVAGSQSPLENIPPSWSATDPNATTTPRTTTALSRADQLIMQVETSLDKLVFGNFPPAKTVPKENEEKTALSQGALDLGTAWRYLARNKAVPSATDNTTEKTVAASSPTLEVAKNASVPTSELAKSTSAPKLGTDKAPFAPTLDRGNVFPAPPIVTPSMPVISDAEKRLREMASEQGKPLYKFETPDDNGNVGFSYEYGPSETAQTFMNMTKNENEDATKKKRTMKRKISSDDADFIVQDADGVNSDSSYVVSDLESDDGKESDGSSTHPRIDDGGETKMKSGAKSKKSGQRKSSKERRRTKRRKTSQEVDATPEEIQTQVEAKAETPAQAAKESKKTDREKLLEMAELQSTIDGVRLAVNRFLTTPEYKIPAKLRRLMREVGTFFPETGSICEALTLHILTADGKGAEKNRTRCLFHWANRQKDTQNDQDGTIREWTFTGTPYPPTQAGEEKADALNCGCLKEKAVLEYYLYKVGRISSSNADSKASEDWMRQRLHPRLRELVLGPVIEQSSWSMEVVWTRKMDEHGLYTKHQSTVDRLEAHIQRLQLRLAQEKEKSIQAERDAKKAEEDETKRSEMLVYEEYLKSQQKLVEAGTGKGAA</sequence>
<evidence type="ECO:0000313" key="4">
    <source>
        <dbReference type="Proteomes" id="UP000053593"/>
    </source>
</evidence>
<accession>A0A0D0CYN3</accession>
<feature type="compositionally biased region" description="Low complexity" evidence="2">
    <location>
        <begin position="213"/>
        <end position="222"/>
    </location>
</feature>